<organism evidence="1 2">
    <name type="scientific">Actinoplanes regularis</name>
    <dbReference type="NCBI Taxonomy" id="52697"/>
    <lineage>
        <taxon>Bacteria</taxon>
        <taxon>Bacillati</taxon>
        <taxon>Actinomycetota</taxon>
        <taxon>Actinomycetes</taxon>
        <taxon>Micromonosporales</taxon>
        <taxon>Micromonosporaceae</taxon>
        <taxon>Actinoplanes</taxon>
    </lineage>
</organism>
<dbReference type="AlphaFoldDB" id="A0A238Z847"/>
<keyword evidence="2" id="KW-1185">Reference proteome</keyword>
<dbReference type="RefSeq" id="WP_089294164.1">
    <property type="nucleotide sequence ID" value="NZ_BOMU01000035.1"/>
</dbReference>
<evidence type="ECO:0000313" key="2">
    <source>
        <dbReference type="Proteomes" id="UP000198415"/>
    </source>
</evidence>
<evidence type="ECO:0000313" key="1">
    <source>
        <dbReference type="EMBL" id="SNR79646.1"/>
    </source>
</evidence>
<sequence length="232" mass="24944">MTPQDASPHAETLDLLTQQSDHRDVEQALLREGWTPCGAGDWAIALRSPDGTAAARISPFDPTAPYSAALYSQAAMTRQVPALFAHRRLTGGGDLQLLEWLEPVPEAEAIAFHQAIASRSPEAADLADVARRVHDQARRDLPWCGPLDHNPANIMRGADGRLVVIDLFYADGPNLYATAGSEPDLVVALIPESERRFMTEIPLAASGPWDPAKRAAMRAGLAAADARLAASR</sequence>
<reference evidence="1 2" key="1">
    <citation type="submission" date="2017-06" db="EMBL/GenBank/DDBJ databases">
        <authorList>
            <person name="Kim H.J."/>
            <person name="Triplett B.A."/>
        </authorList>
    </citation>
    <scope>NUCLEOTIDE SEQUENCE [LARGE SCALE GENOMIC DNA]</scope>
    <source>
        <strain evidence="1 2">DSM 43151</strain>
    </source>
</reference>
<name>A0A238Z847_9ACTN</name>
<dbReference type="Proteomes" id="UP000198415">
    <property type="component" value="Unassembled WGS sequence"/>
</dbReference>
<protein>
    <submittedName>
        <fullName evidence="1">Uncharacterized protein</fullName>
    </submittedName>
</protein>
<proteinExistence type="predicted"/>
<gene>
    <name evidence="1" type="ORF">SAMN06264365_105521</name>
</gene>
<dbReference type="InterPro" id="IPR011009">
    <property type="entry name" value="Kinase-like_dom_sf"/>
</dbReference>
<accession>A0A238Z847</accession>
<dbReference type="EMBL" id="FZNR01000005">
    <property type="protein sequence ID" value="SNR79646.1"/>
    <property type="molecule type" value="Genomic_DNA"/>
</dbReference>
<dbReference type="SUPFAM" id="SSF56112">
    <property type="entry name" value="Protein kinase-like (PK-like)"/>
    <property type="match status" value="1"/>
</dbReference>